<evidence type="ECO:0000313" key="5">
    <source>
        <dbReference type="Proteomes" id="UP001610706"/>
    </source>
</evidence>
<dbReference type="PANTHER" id="PTHR10584:SF166">
    <property type="entry name" value="RIBOKINASE"/>
    <property type="match status" value="1"/>
</dbReference>
<proteinExistence type="predicted"/>
<keyword evidence="5" id="KW-1185">Reference proteome</keyword>
<dbReference type="Gene3D" id="3.40.1190.20">
    <property type="match status" value="1"/>
</dbReference>
<dbReference type="InterPro" id="IPR011611">
    <property type="entry name" value="PfkB_dom"/>
</dbReference>
<accession>A0ABW7P003</accession>
<keyword evidence="2 4" id="KW-0418">Kinase</keyword>
<dbReference type="SUPFAM" id="SSF53613">
    <property type="entry name" value="Ribokinase-like"/>
    <property type="match status" value="1"/>
</dbReference>
<dbReference type="GO" id="GO:0016301">
    <property type="term" value="F:kinase activity"/>
    <property type="evidence" value="ECO:0007669"/>
    <property type="project" value="UniProtKB-KW"/>
</dbReference>
<protein>
    <submittedName>
        <fullName evidence="4">PfkB family carbohydrate kinase</fullName>
    </submittedName>
</protein>
<dbReference type="EMBL" id="JBGFTR010000006">
    <property type="protein sequence ID" value="MFH7564723.1"/>
    <property type="molecule type" value="Genomic_DNA"/>
</dbReference>
<dbReference type="InterPro" id="IPR029056">
    <property type="entry name" value="Ribokinase-like"/>
</dbReference>
<name>A0ABW7P003_9GAMM</name>
<dbReference type="PANTHER" id="PTHR10584">
    <property type="entry name" value="SUGAR KINASE"/>
    <property type="match status" value="1"/>
</dbReference>
<gene>
    <name evidence="4" type="ORF">AB9R89_05210</name>
</gene>
<keyword evidence="1" id="KW-0808">Transferase</keyword>
<comment type="caution">
    <text evidence="4">The sequence shown here is derived from an EMBL/GenBank/DDBJ whole genome shotgun (WGS) entry which is preliminary data.</text>
</comment>
<evidence type="ECO:0000259" key="3">
    <source>
        <dbReference type="Pfam" id="PF00294"/>
    </source>
</evidence>
<evidence type="ECO:0000313" key="4">
    <source>
        <dbReference type="EMBL" id="MFH7564723.1"/>
    </source>
</evidence>
<feature type="domain" description="Carbohydrate kinase PfkB" evidence="3">
    <location>
        <begin position="182"/>
        <end position="264"/>
    </location>
</feature>
<reference evidence="4 5" key="1">
    <citation type="submission" date="2024-08" db="EMBL/GenBank/DDBJ databases">
        <title>Oceanimonas smirnovii Genome sequencing and assembly.</title>
        <authorList>
            <person name="Tang B."/>
        </authorList>
    </citation>
    <scope>NUCLEOTIDE SEQUENCE [LARGE SCALE GENOMIC DNA]</scope>
    <source>
        <strain evidence="4 5">OS2020-119</strain>
    </source>
</reference>
<sequence length="296" mass="31546">MVLLANLNCDHVLQLEAPLVAGSRLNYRDGGRRLGGGAANTGTGLCWAGHRVLPVTRLGNDDTGDWLLQQARELGLNTDYIERFEGSTGELLVLVDSRGERTILRQARPPALPVCLPQEPVDCLYVNTDGEQAADYMMAMNPHSLVISQYPAGGRWLRPCRIMIASAADVGTLSDPWQHARQLAGDSLEWLVLTHGERGAEAISAGQRLYVPAPAVTPVDATGAGDAFAGGLIHGLCSGWSMAEALAEAGNWAACTLTSASSIPSPQLLRYLAGELKFSMSTDKLSLIQACGEQPE</sequence>
<evidence type="ECO:0000256" key="2">
    <source>
        <dbReference type="ARBA" id="ARBA00022777"/>
    </source>
</evidence>
<organism evidence="4 5">
    <name type="scientific">Oceanimonas smirnovii</name>
    <dbReference type="NCBI Taxonomy" id="264574"/>
    <lineage>
        <taxon>Bacteria</taxon>
        <taxon>Pseudomonadati</taxon>
        <taxon>Pseudomonadota</taxon>
        <taxon>Gammaproteobacteria</taxon>
        <taxon>Aeromonadales</taxon>
        <taxon>Aeromonadaceae</taxon>
        <taxon>Oceanimonas</taxon>
    </lineage>
</organism>
<dbReference type="Pfam" id="PF00294">
    <property type="entry name" value="PfkB"/>
    <property type="match status" value="2"/>
</dbReference>
<dbReference type="Proteomes" id="UP001610706">
    <property type="component" value="Unassembled WGS sequence"/>
</dbReference>
<feature type="domain" description="Carbohydrate kinase PfkB" evidence="3">
    <location>
        <begin position="30"/>
        <end position="104"/>
    </location>
</feature>
<dbReference type="RefSeq" id="WP_395545127.1">
    <property type="nucleotide sequence ID" value="NZ_CP166302.1"/>
</dbReference>
<evidence type="ECO:0000256" key="1">
    <source>
        <dbReference type="ARBA" id="ARBA00022679"/>
    </source>
</evidence>